<dbReference type="Proteomes" id="UP000830116">
    <property type="component" value="Chromosome"/>
</dbReference>
<dbReference type="InterPro" id="IPR000192">
    <property type="entry name" value="Aminotrans_V_dom"/>
</dbReference>
<evidence type="ECO:0000313" key="4">
    <source>
        <dbReference type="Proteomes" id="UP000830116"/>
    </source>
</evidence>
<dbReference type="Gene3D" id="3.90.1150.10">
    <property type="entry name" value="Aspartate Aminotransferase, domain 1"/>
    <property type="match status" value="1"/>
</dbReference>
<evidence type="ECO:0000313" key="3">
    <source>
        <dbReference type="EMBL" id="UOF01166.1"/>
    </source>
</evidence>
<dbReference type="Gene3D" id="3.40.640.10">
    <property type="entry name" value="Type I PLP-dependent aspartate aminotransferase-like (Major domain)"/>
    <property type="match status" value="1"/>
</dbReference>
<dbReference type="InterPro" id="IPR015424">
    <property type="entry name" value="PyrdxlP-dep_Trfase"/>
</dbReference>
<accession>A0ABY4CBT0</accession>
<evidence type="ECO:0000259" key="2">
    <source>
        <dbReference type="Pfam" id="PF00266"/>
    </source>
</evidence>
<feature type="domain" description="Aminotransferase class V" evidence="2">
    <location>
        <begin position="60"/>
        <end position="361"/>
    </location>
</feature>
<keyword evidence="1" id="KW-0663">Pyridoxal phosphate</keyword>
<dbReference type="Pfam" id="PF00266">
    <property type="entry name" value="Aminotran_5"/>
    <property type="match status" value="1"/>
</dbReference>
<dbReference type="PANTHER" id="PTHR43586">
    <property type="entry name" value="CYSTEINE DESULFURASE"/>
    <property type="match status" value="1"/>
</dbReference>
<evidence type="ECO:0000256" key="1">
    <source>
        <dbReference type="ARBA" id="ARBA00022898"/>
    </source>
</evidence>
<proteinExistence type="predicted"/>
<keyword evidence="4" id="KW-1185">Reference proteome</keyword>
<dbReference type="SUPFAM" id="SSF53383">
    <property type="entry name" value="PLP-dependent transferases"/>
    <property type="match status" value="1"/>
</dbReference>
<dbReference type="GO" id="GO:0008483">
    <property type="term" value="F:transaminase activity"/>
    <property type="evidence" value="ECO:0007669"/>
    <property type="project" value="UniProtKB-KW"/>
</dbReference>
<reference evidence="3" key="1">
    <citation type="submission" date="2022-03" db="EMBL/GenBank/DDBJ databases">
        <title>Genome Identification and Characterization of new species Bdellovibrio reynosense LBG001 sp. nov. from a Mexico soil sample.</title>
        <authorList>
            <person name="Camilli A."/>
            <person name="Ajao Y."/>
            <person name="Guo X."/>
        </authorList>
    </citation>
    <scope>NUCLEOTIDE SEQUENCE</scope>
    <source>
        <strain evidence="3">LBG001</strain>
    </source>
</reference>
<dbReference type="PANTHER" id="PTHR43586:SF8">
    <property type="entry name" value="CYSTEINE DESULFURASE 1, CHLOROPLASTIC"/>
    <property type="match status" value="1"/>
</dbReference>
<dbReference type="InterPro" id="IPR015421">
    <property type="entry name" value="PyrdxlP-dep_Trfase_major"/>
</dbReference>
<protein>
    <submittedName>
        <fullName evidence="3">Aminotransferase class V-fold PLP-dependent enzyme</fullName>
    </submittedName>
</protein>
<sequence length="391" mass="44539">MLILWTMYKHLYSRFLNAHPNEYHFACHSHHYWPDVSREAHLQYWDDSCQYVDDKWGHIFSKKIPAAQKLIAETLGISHSEQIVFAPNTHELVFRLLSSLDWNKKIRVLTTDSEFYSFDRQINRLSEFANFEIVKIPTLPFATFNERFASAMDQAEFDLIFLSHVFFNSGVVSDVVGLAKKAPTDTMFVIDGYHSFMAVPVDLSSIQDRAFYVAGAYKYAQGGEGACFLYVPPATRHRPFHTGWFAELSHLSAVGNQVGYPTDALQYAGSTMDFSALYRLIAVFEKFKSENLSPEKIHAVVQKNQTLFLELLKKKNSKTVNAHKLLANSLDLHGHFLTFDLGSTEATQKAVKDLQQAGIKTDSRGSRLRFGFGLYHDAKDLEKVTDLVSQI</sequence>
<dbReference type="InterPro" id="IPR015422">
    <property type="entry name" value="PyrdxlP-dep_Trfase_small"/>
</dbReference>
<gene>
    <name evidence="3" type="ORF">MNR06_15815</name>
</gene>
<dbReference type="EMBL" id="CP093442">
    <property type="protein sequence ID" value="UOF01166.1"/>
    <property type="molecule type" value="Genomic_DNA"/>
</dbReference>
<dbReference type="RefSeq" id="WP_243537512.1">
    <property type="nucleotide sequence ID" value="NZ_CP093442.1"/>
</dbReference>
<name>A0ABY4CBT0_9BACT</name>
<keyword evidence="3" id="KW-0808">Transferase</keyword>
<organism evidence="3 4">
    <name type="scientific">Bdellovibrio reynosensis</name>
    <dbReference type="NCBI Taxonomy" id="2835041"/>
    <lineage>
        <taxon>Bacteria</taxon>
        <taxon>Pseudomonadati</taxon>
        <taxon>Bdellovibrionota</taxon>
        <taxon>Bdellovibrionia</taxon>
        <taxon>Bdellovibrionales</taxon>
        <taxon>Pseudobdellovibrionaceae</taxon>
        <taxon>Bdellovibrio</taxon>
    </lineage>
</organism>
<keyword evidence="3" id="KW-0032">Aminotransferase</keyword>